<feature type="region of interest" description="Disordered" evidence="1">
    <location>
        <begin position="399"/>
        <end position="449"/>
    </location>
</feature>
<evidence type="ECO:0000313" key="3">
    <source>
        <dbReference type="Proteomes" id="UP001159363"/>
    </source>
</evidence>
<comment type="caution">
    <text evidence="2">The sequence shown here is derived from an EMBL/GenBank/DDBJ whole genome shotgun (WGS) entry which is preliminary data.</text>
</comment>
<evidence type="ECO:0000313" key="2">
    <source>
        <dbReference type="EMBL" id="KAJ8871331.1"/>
    </source>
</evidence>
<feature type="compositionally biased region" description="Basic residues" evidence="1">
    <location>
        <begin position="910"/>
        <end position="923"/>
    </location>
</feature>
<proteinExistence type="predicted"/>
<feature type="compositionally biased region" description="Basic and acidic residues" evidence="1">
    <location>
        <begin position="471"/>
        <end position="481"/>
    </location>
</feature>
<dbReference type="EMBL" id="JARBHB010000012">
    <property type="protein sequence ID" value="KAJ8871331.1"/>
    <property type="molecule type" value="Genomic_DNA"/>
</dbReference>
<keyword evidence="3" id="KW-1185">Reference proteome</keyword>
<feature type="region of interest" description="Disordered" evidence="1">
    <location>
        <begin position="469"/>
        <end position="492"/>
    </location>
</feature>
<sequence>MLPGTLVYEISTLWGLRWCSGQTTRLPPSEPGSIPGRVDPGEFCMWESCRTMQLVGGFSRRSPVRHCATLTSLHPHRLSKTSMLAATQISSLTQYLSAPGRACLARSHRTRVRVNNPAADTCRDERGSAGMKVECLATRTCAHFHRLPHSLPPRGKRRRMRPPPPFSLLHKERCCTHPTWIPAYRSRVGESVTPREDHLSTELRGVKYVDQLFTTGMGILSLYEMNNSWLIYDSWECNSGKIKINSCRVVLTRAAGKKPGRPYPGRELTLRADPRNYSTAESQNWRVGQLSEEQATHKTTSSTSYIAEEYTTCIQVDNKQGFQKCPFYREQLIPTNLGMIGRRCFLSGRMLGGCHSENFDGNFRGETEQEREITDMLYACPFKSRNDIQVGFASAHVAIPRQPPGGNDSTRVTALARPGKDCRFSPAARNPVRSRQRARRERPIARLGPANRPAVAAFEVSIEQCRNEGAGGKREIPEKTRRSTASSGARFPFAKFRSEPAGGWEQNEIPYTRVWHRETYCRKVPSCSEEPRGAPYALKLQCDWPGTRSGMEPSTEKRAGPITKPVTKCHDRCRTGRYNGSYSRPCTSLYEIWYRVIRPTHSHMKRREAIAPPPPLATGTVACGEPKATRTARLPHIASEPCSRKFSATASPRLAQTREGGLSFDTSDVTPARYLPCFSPARALSRCSPADDTLASSGSLCHPSVSTCQRRDFGHPKVTWSTMMYSAGHPTANISQHAIANETQGPFPEPRATYQRMGTPYVDIKETATPILWVAGWQVGYNAGVDWQTAFCHFAGLSYVRMRRRNSLKAELQQAFRKVGIGSHSRDNARRMKWVGGGVSSECRRMWVSGRGVAETLSGADGIRASKSPVVVTTPASLSPPVRRYRKVATRRCPCSRTHLVTGSCRRGHRIGARKQHAGRRRPLGSPPTPSIPSFYSPDITSTFPEVVCNNLDQR</sequence>
<protein>
    <submittedName>
        <fullName evidence="2">Uncharacterized protein</fullName>
    </submittedName>
</protein>
<feature type="region of interest" description="Disordered" evidence="1">
    <location>
        <begin position="910"/>
        <end position="937"/>
    </location>
</feature>
<evidence type="ECO:0000256" key="1">
    <source>
        <dbReference type="SAM" id="MobiDB-lite"/>
    </source>
</evidence>
<gene>
    <name evidence="2" type="ORF">PR048_027648</name>
</gene>
<dbReference type="Proteomes" id="UP001159363">
    <property type="component" value="Chromosome 11"/>
</dbReference>
<accession>A0ABQ9GH39</accession>
<reference evidence="2 3" key="1">
    <citation type="submission" date="2023-02" db="EMBL/GenBank/DDBJ databases">
        <title>LHISI_Scaffold_Assembly.</title>
        <authorList>
            <person name="Stuart O.P."/>
            <person name="Cleave R."/>
            <person name="Magrath M.J.L."/>
            <person name="Mikheyev A.S."/>
        </authorList>
    </citation>
    <scope>NUCLEOTIDE SEQUENCE [LARGE SCALE GENOMIC DNA]</scope>
    <source>
        <strain evidence="2">Daus_M_001</strain>
        <tissue evidence="2">Leg muscle</tissue>
    </source>
</reference>
<organism evidence="2 3">
    <name type="scientific">Dryococelus australis</name>
    <dbReference type="NCBI Taxonomy" id="614101"/>
    <lineage>
        <taxon>Eukaryota</taxon>
        <taxon>Metazoa</taxon>
        <taxon>Ecdysozoa</taxon>
        <taxon>Arthropoda</taxon>
        <taxon>Hexapoda</taxon>
        <taxon>Insecta</taxon>
        <taxon>Pterygota</taxon>
        <taxon>Neoptera</taxon>
        <taxon>Polyneoptera</taxon>
        <taxon>Phasmatodea</taxon>
        <taxon>Verophasmatodea</taxon>
        <taxon>Anareolatae</taxon>
        <taxon>Phasmatidae</taxon>
        <taxon>Eurycanthinae</taxon>
        <taxon>Dryococelus</taxon>
    </lineage>
</organism>
<name>A0ABQ9GH39_9NEOP</name>